<sequence length="342" mass="38836">MYAVQATGNGHITRARALLPALQQAGISVDFLFSGRSRERLFDMQCFGDFQHRTGFTFVTREGQVHGWQTLKSARIREFMADVRSLDLSSYDLLLNDFEPVSAWAARRQKLPSLGLAHQYALRYPLPGTQRAFWLKPAMDLFTPLDRYLGVHWQSFDQAILPPLLSLPSVTDGEMVEPAPFVLVYLPFESTEQVIAWLKPLTGQAFRIYADVPEAVSYGYVEVRPLCRQAFPEDLKRCQGVICNTGFGLCSEALLLGKRLLTKPLKGQIEQYSNACILQQMQRAEVMPKFDLQCVRDWLVSPEPEPICYPDVARFIAEWLVSGEDLQGELLARRVWQAVRSS</sequence>
<reference evidence="1 2" key="1">
    <citation type="journal article" date="2005" name="Int. J. Syst. Evol. Microbiol.">
        <title>Nitrincola lacisaponensis gen. nov., sp. nov., a novel alkaliphilic bacterium isolated from an alkaline, saline lake.</title>
        <authorList>
            <person name="Dimitriu P.A."/>
            <person name="Shukla S.K."/>
            <person name="Conradt J."/>
            <person name="Marquez M.C."/>
            <person name="Ventosa A."/>
            <person name="Maglia A."/>
            <person name="Peyton B.M."/>
            <person name="Pinkart H.C."/>
            <person name="Mormile M.R."/>
        </authorList>
    </citation>
    <scope>NUCLEOTIDE SEQUENCE [LARGE SCALE GENOMIC DNA]</scope>
    <source>
        <strain evidence="1 2">4CA</strain>
    </source>
</reference>
<protein>
    <submittedName>
        <fullName evidence="1">Glycosyltransferase</fullName>
        <ecNumber evidence="1">2.4.1.-</ecNumber>
    </submittedName>
</protein>
<dbReference type="Proteomes" id="UP000027318">
    <property type="component" value="Unassembled WGS sequence"/>
</dbReference>
<dbReference type="Pfam" id="PF13528">
    <property type="entry name" value="Glyco_trans_1_3"/>
    <property type="match status" value="2"/>
</dbReference>
<keyword evidence="1" id="KW-0328">Glycosyltransferase</keyword>
<keyword evidence="2" id="KW-1185">Reference proteome</keyword>
<dbReference type="GO" id="GO:0016757">
    <property type="term" value="F:glycosyltransferase activity"/>
    <property type="evidence" value="ECO:0007669"/>
    <property type="project" value="UniProtKB-KW"/>
</dbReference>
<proteinExistence type="predicted"/>
<gene>
    <name evidence="1" type="ORF">ADINL_2661</name>
</gene>
<dbReference type="STRING" id="267850.ADINL_2661"/>
<dbReference type="AlphaFoldDB" id="A0A063Y129"/>
<dbReference type="EMBL" id="JMSZ01000034">
    <property type="protein sequence ID" value="KDE38875.1"/>
    <property type="molecule type" value="Genomic_DNA"/>
</dbReference>
<dbReference type="EC" id="2.4.1.-" evidence="1"/>
<dbReference type="NCBIfam" id="TIGR00661">
    <property type="entry name" value="MJ1255"/>
    <property type="match status" value="1"/>
</dbReference>
<dbReference type="PATRIC" id="fig|267850.7.peg.2615"/>
<evidence type="ECO:0000313" key="1">
    <source>
        <dbReference type="EMBL" id="KDE38875.1"/>
    </source>
</evidence>
<name>A0A063Y129_9GAMM</name>
<evidence type="ECO:0000313" key="2">
    <source>
        <dbReference type="Proteomes" id="UP000027318"/>
    </source>
</evidence>
<dbReference type="InterPro" id="IPR005262">
    <property type="entry name" value="MJ1255-like"/>
</dbReference>
<comment type="caution">
    <text evidence="1">The sequence shown here is derived from an EMBL/GenBank/DDBJ whole genome shotgun (WGS) entry which is preliminary data.</text>
</comment>
<dbReference type="SUPFAM" id="SSF53756">
    <property type="entry name" value="UDP-Glycosyltransferase/glycogen phosphorylase"/>
    <property type="match status" value="1"/>
</dbReference>
<organism evidence="1 2">
    <name type="scientific">Nitrincola lacisaponensis</name>
    <dbReference type="NCBI Taxonomy" id="267850"/>
    <lineage>
        <taxon>Bacteria</taxon>
        <taxon>Pseudomonadati</taxon>
        <taxon>Pseudomonadota</taxon>
        <taxon>Gammaproteobacteria</taxon>
        <taxon>Oceanospirillales</taxon>
        <taxon>Oceanospirillaceae</taxon>
        <taxon>Nitrincola</taxon>
    </lineage>
</organism>
<accession>A0A063Y129</accession>
<keyword evidence="1" id="KW-0808">Transferase</keyword>
<dbReference type="Gene3D" id="3.40.50.2000">
    <property type="entry name" value="Glycogen Phosphorylase B"/>
    <property type="match status" value="1"/>
</dbReference>